<dbReference type="NCBIfam" id="TIGR00186">
    <property type="entry name" value="rRNA_methyl_3"/>
    <property type="match status" value="1"/>
</dbReference>
<dbReference type="InterPro" id="IPR004441">
    <property type="entry name" value="rRNA_MeTrfase_TrmH"/>
</dbReference>
<dbReference type="EMBL" id="DVHC01000055">
    <property type="protein sequence ID" value="HIR59470.1"/>
    <property type="molecule type" value="Genomic_DNA"/>
</dbReference>
<evidence type="ECO:0000256" key="3">
    <source>
        <dbReference type="ARBA" id="ARBA00022679"/>
    </source>
</evidence>
<dbReference type="GO" id="GO:0003723">
    <property type="term" value="F:RNA binding"/>
    <property type="evidence" value="ECO:0007669"/>
    <property type="project" value="InterPro"/>
</dbReference>
<dbReference type="InterPro" id="IPR029028">
    <property type="entry name" value="Alpha/beta_knot_MTases"/>
</dbReference>
<evidence type="ECO:0000313" key="5">
    <source>
        <dbReference type="EMBL" id="HIR59470.1"/>
    </source>
</evidence>
<dbReference type="CDD" id="cd18103">
    <property type="entry name" value="SpoU-like_RlmB"/>
    <property type="match status" value="1"/>
</dbReference>
<protein>
    <submittedName>
        <fullName evidence="5">23S rRNA (Guanosine(2251)-2'-O)-methyltransferase RlmB</fullName>
    </submittedName>
</protein>
<organism evidence="5 6">
    <name type="scientific">Candidatus Onthousia excrementipullorum</name>
    <dbReference type="NCBI Taxonomy" id="2840884"/>
    <lineage>
        <taxon>Bacteria</taxon>
        <taxon>Bacillati</taxon>
        <taxon>Bacillota</taxon>
        <taxon>Bacilli</taxon>
        <taxon>Candidatus Onthousia</taxon>
    </lineage>
</organism>
<dbReference type="InterPro" id="IPR001537">
    <property type="entry name" value="SpoU_MeTrfase"/>
</dbReference>
<dbReference type="FunFam" id="3.40.1280.10:FF:000008">
    <property type="entry name" value="Group 3 RNA methyltransferase TrmH"/>
    <property type="match status" value="1"/>
</dbReference>
<feature type="domain" description="tRNA/rRNA methyltransferase SpoU type" evidence="4">
    <location>
        <begin position="89"/>
        <end position="227"/>
    </location>
</feature>
<reference evidence="5" key="1">
    <citation type="submission" date="2020-10" db="EMBL/GenBank/DDBJ databases">
        <authorList>
            <person name="Gilroy R."/>
        </authorList>
    </citation>
    <scope>NUCLEOTIDE SEQUENCE</scope>
    <source>
        <strain evidence="5">CHK184-20233</strain>
    </source>
</reference>
<dbReference type="Gene3D" id="3.40.1280.10">
    <property type="match status" value="1"/>
</dbReference>
<sequence length="234" mass="26572">MLVYGRNVAERIFKDEKLLKKVRKLKIEEKYYLKIQNLLGEFSKSKIKLARKSEIDNLTKDNHQGIIIDMEDYRYTPLNKILEKEYDKVLILDHILDPHNFGAIIRTAVAAGFNAIIIPNDRQVLVNSTVVKTSVGAVFDIDIVLVTNINNTIKTLKDNGFWIYGTVMNGKDYRDVNYDGKTCLVIGNEEKGMSKLVKESCDFLITIPISSKIDSLNASVAAGILIYEVVRSRK</sequence>
<reference evidence="5" key="2">
    <citation type="journal article" date="2021" name="PeerJ">
        <title>Extensive microbial diversity within the chicken gut microbiome revealed by metagenomics and culture.</title>
        <authorList>
            <person name="Gilroy R."/>
            <person name="Ravi A."/>
            <person name="Getino M."/>
            <person name="Pursley I."/>
            <person name="Horton D.L."/>
            <person name="Alikhan N.F."/>
            <person name="Baker D."/>
            <person name="Gharbi K."/>
            <person name="Hall N."/>
            <person name="Watson M."/>
            <person name="Adriaenssens E.M."/>
            <person name="Foster-Nyarko E."/>
            <person name="Jarju S."/>
            <person name="Secka A."/>
            <person name="Antonio M."/>
            <person name="Oren A."/>
            <person name="Chaudhuri R.R."/>
            <person name="La Ragione R."/>
            <person name="Hildebrand F."/>
            <person name="Pallen M.J."/>
        </authorList>
    </citation>
    <scope>NUCLEOTIDE SEQUENCE</scope>
    <source>
        <strain evidence="5">CHK184-20233</strain>
    </source>
</reference>
<dbReference type="PANTHER" id="PTHR46429">
    <property type="entry name" value="23S RRNA (GUANOSINE-2'-O-)-METHYLTRANSFERASE RLMB"/>
    <property type="match status" value="1"/>
</dbReference>
<comment type="similarity">
    <text evidence="1">Belongs to the class IV-like SAM-binding methyltransferase superfamily. RNA methyltransferase TrmH family.</text>
</comment>
<evidence type="ECO:0000313" key="6">
    <source>
        <dbReference type="Proteomes" id="UP000824232"/>
    </source>
</evidence>
<dbReference type="GO" id="GO:0006396">
    <property type="term" value="P:RNA processing"/>
    <property type="evidence" value="ECO:0007669"/>
    <property type="project" value="InterPro"/>
</dbReference>
<dbReference type="AlphaFoldDB" id="A0A9D1J3M4"/>
<proteinExistence type="inferred from homology"/>
<dbReference type="GO" id="GO:0005829">
    <property type="term" value="C:cytosol"/>
    <property type="evidence" value="ECO:0007669"/>
    <property type="project" value="TreeGrafter"/>
</dbReference>
<name>A0A9D1J3M4_9FIRM</name>
<comment type="caution">
    <text evidence="5">The sequence shown here is derived from an EMBL/GenBank/DDBJ whole genome shotgun (WGS) entry which is preliminary data.</text>
</comment>
<dbReference type="SUPFAM" id="SSF75217">
    <property type="entry name" value="alpha/beta knot"/>
    <property type="match status" value="1"/>
</dbReference>
<dbReference type="PANTHER" id="PTHR46429:SF1">
    <property type="entry name" value="23S RRNA (GUANOSINE-2'-O-)-METHYLTRANSFERASE RLMB"/>
    <property type="match status" value="1"/>
</dbReference>
<dbReference type="GO" id="GO:0032259">
    <property type="term" value="P:methylation"/>
    <property type="evidence" value="ECO:0007669"/>
    <property type="project" value="UniProtKB-KW"/>
</dbReference>
<keyword evidence="3" id="KW-0808">Transferase</keyword>
<dbReference type="GO" id="GO:0008173">
    <property type="term" value="F:RNA methyltransferase activity"/>
    <property type="evidence" value="ECO:0007669"/>
    <property type="project" value="InterPro"/>
</dbReference>
<dbReference type="InterPro" id="IPR029026">
    <property type="entry name" value="tRNA_m1G_MTases_N"/>
</dbReference>
<keyword evidence="2" id="KW-0489">Methyltransferase</keyword>
<dbReference type="Pfam" id="PF00588">
    <property type="entry name" value="SpoU_methylase"/>
    <property type="match status" value="1"/>
</dbReference>
<evidence type="ECO:0000259" key="4">
    <source>
        <dbReference type="Pfam" id="PF00588"/>
    </source>
</evidence>
<evidence type="ECO:0000256" key="1">
    <source>
        <dbReference type="ARBA" id="ARBA00007228"/>
    </source>
</evidence>
<accession>A0A9D1J3M4</accession>
<dbReference type="Proteomes" id="UP000824232">
    <property type="component" value="Unassembled WGS sequence"/>
</dbReference>
<evidence type="ECO:0000256" key="2">
    <source>
        <dbReference type="ARBA" id="ARBA00022603"/>
    </source>
</evidence>
<gene>
    <name evidence="5" type="primary">rlmB</name>
    <name evidence="5" type="ORF">IAB38_05405</name>
</gene>